<evidence type="ECO:0000256" key="6">
    <source>
        <dbReference type="ARBA" id="ARBA00022692"/>
    </source>
</evidence>
<protein>
    <submittedName>
        <fullName evidence="11">PTS glucose transporter subunit IICBA</fullName>
    </submittedName>
</protein>
<proteinExistence type="predicted"/>
<evidence type="ECO:0000256" key="4">
    <source>
        <dbReference type="ARBA" id="ARBA00022597"/>
    </source>
</evidence>
<keyword evidence="8 9" id="KW-0472">Membrane</keyword>
<feature type="non-terminal residue" evidence="11">
    <location>
        <position position="89"/>
    </location>
</feature>
<evidence type="ECO:0000256" key="5">
    <source>
        <dbReference type="ARBA" id="ARBA00022683"/>
    </source>
</evidence>
<feature type="transmembrane region" description="Helical" evidence="9">
    <location>
        <begin position="29"/>
        <end position="46"/>
    </location>
</feature>
<keyword evidence="4 11" id="KW-0762">Sugar transport</keyword>
<organism evidence="11 12">
    <name type="scientific">Staphylococcus aureus</name>
    <dbReference type="NCBI Taxonomy" id="1280"/>
    <lineage>
        <taxon>Bacteria</taxon>
        <taxon>Bacillati</taxon>
        <taxon>Bacillota</taxon>
        <taxon>Bacilli</taxon>
        <taxon>Bacillales</taxon>
        <taxon>Staphylococcaceae</taxon>
        <taxon>Staphylococcus</taxon>
    </lineage>
</organism>
<evidence type="ECO:0000256" key="9">
    <source>
        <dbReference type="SAM" id="Phobius"/>
    </source>
</evidence>
<dbReference type="InterPro" id="IPR050429">
    <property type="entry name" value="PTS_Glucose_EIICBA"/>
</dbReference>
<dbReference type="Pfam" id="PF02378">
    <property type="entry name" value="PTS_EIIC"/>
    <property type="match status" value="1"/>
</dbReference>
<dbReference type="GO" id="GO:0008982">
    <property type="term" value="F:protein-N(PI)-phosphohistidine-sugar phosphotransferase activity"/>
    <property type="evidence" value="ECO:0007669"/>
    <property type="project" value="InterPro"/>
</dbReference>
<evidence type="ECO:0000256" key="3">
    <source>
        <dbReference type="ARBA" id="ARBA00022475"/>
    </source>
</evidence>
<evidence type="ECO:0000256" key="2">
    <source>
        <dbReference type="ARBA" id="ARBA00022448"/>
    </source>
</evidence>
<keyword evidence="2" id="KW-0813">Transport</keyword>
<dbReference type="AlphaFoldDB" id="A0AB37XRK4"/>
<dbReference type="GO" id="GO:0005886">
    <property type="term" value="C:plasma membrane"/>
    <property type="evidence" value="ECO:0007669"/>
    <property type="project" value="UniProtKB-SubCell"/>
</dbReference>
<dbReference type="InterPro" id="IPR003352">
    <property type="entry name" value="PTS_EIIC"/>
</dbReference>
<evidence type="ECO:0000256" key="1">
    <source>
        <dbReference type="ARBA" id="ARBA00004651"/>
    </source>
</evidence>
<dbReference type="Proteomes" id="UP000294017">
    <property type="component" value="Unassembled WGS sequence"/>
</dbReference>
<evidence type="ECO:0000259" key="10">
    <source>
        <dbReference type="PROSITE" id="PS51103"/>
    </source>
</evidence>
<feature type="non-terminal residue" evidence="11">
    <location>
        <position position="1"/>
    </location>
</feature>
<reference evidence="11 12" key="1">
    <citation type="submission" date="2018-11" db="EMBL/GenBank/DDBJ databases">
        <title>Genomic profiling of Staphylococcus species from a Poultry farm system in KwaZulu-Natal, South Africa.</title>
        <authorList>
            <person name="Amoako D.G."/>
            <person name="Somboro A.M."/>
            <person name="Abia A.L.K."/>
            <person name="Bester L.A."/>
            <person name="Essack S.Y."/>
        </authorList>
    </citation>
    <scope>NUCLEOTIDE SEQUENCE [LARGE SCALE GENOMIC DNA]</scope>
    <source>
        <strain evidence="11 12">SA12</strain>
    </source>
</reference>
<keyword evidence="5" id="KW-0598">Phosphotransferase system</keyword>
<keyword evidence="6 9" id="KW-0812">Transmembrane</keyword>
<evidence type="ECO:0000256" key="7">
    <source>
        <dbReference type="ARBA" id="ARBA00022989"/>
    </source>
</evidence>
<sequence>TGKYPFMMFGLPAAAFAIYKNARPERKKVVGGLMLSAGLTAFLTGITEPLEFSFLFVAPVLYGIHVLLAGTSFLVMHLLGVKIGMTFSG</sequence>
<evidence type="ECO:0000313" key="12">
    <source>
        <dbReference type="Proteomes" id="UP000294017"/>
    </source>
</evidence>
<comment type="caution">
    <text evidence="11">The sequence shown here is derived from an EMBL/GenBank/DDBJ whole genome shotgun (WGS) entry which is preliminary data.</text>
</comment>
<comment type="subcellular location">
    <subcellularLocation>
        <location evidence="1">Cell membrane</location>
        <topology evidence="1">Multi-pass membrane protein</topology>
    </subcellularLocation>
</comment>
<accession>A0AB37XRK4</accession>
<dbReference type="InterPro" id="IPR013013">
    <property type="entry name" value="PTS_EIIC_1"/>
</dbReference>
<feature type="transmembrane region" description="Helical" evidence="9">
    <location>
        <begin position="52"/>
        <end position="79"/>
    </location>
</feature>
<dbReference type="PANTHER" id="PTHR30009:SF20">
    <property type="entry name" value="PTS SYSTEM GLUCOSE-SPECIFIC EIICB COMPONENT-RELATED"/>
    <property type="match status" value="1"/>
</dbReference>
<dbReference type="GO" id="GO:0009401">
    <property type="term" value="P:phosphoenolpyruvate-dependent sugar phosphotransferase system"/>
    <property type="evidence" value="ECO:0007669"/>
    <property type="project" value="UniProtKB-KW"/>
</dbReference>
<dbReference type="GO" id="GO:0090563">
    <property type="term" value="F:protein-phosphocysteine-sugar phosphotransferase activity"/>
    <property type="evidence" value="ECO:0007669"/>
    <property type="project" value="TreeGrafter"/>
</dbReference>
<keyword evidence="7 9" id="KW-1133">Transmembrane helix</keyword>
<keyword evidence="3" id="KW-1003">Cell membrane</keyword>
<evidence type="ECO:0000313" key="11">
    <source>
        <dbReference type="EMBL" id="RZI03644.1"/>
    </source>
</evidence>
<gene>
    <name evidence="11" type="ORF">EIH03_15130</name>
</gene>
<dbReference type="RefSeq" id="WP_165380440.1">
    <property type="nucleotide sequence ID" value="NZ_RQTF01000397.1"/>
</dbReference>
<feature type="domain" description="PTS EIIC type-1" evidence="10">
    <location>
        <begin position="1"/>
        <end position="89"/>
    </location>
</feature>
<dbReference type="EMBL" id="RQTF01000397">
    <property type="protein sequence ID" value="RZI03644.1"/>
    <property type="molecule type" value="Genomic_DNA"/>
</dbReference>
<name>A0AB37XRK4_STAAU</name>
<dbReference type="PANTHER" id="PTHR30009">
    <property type="entry name" value="CYTOCHROME C-TYPE SYNTHESIS PROTEIN AND PTS TRANSMEMBRANE COMPONENT"/>
    <property type="match status" value="1"/>
</dbReference>
<evidence type="ECO:0000256" key="8">
    <source>
        <dbReference type="ARBA" id="ARBA00023136"/>
    </source>
</evidence>
<dbReference type="PROSITE" id="PS51103">
    <property type="entry name" value="PTS_EIIC_TYPE_1"/>
    <property type="match status" value="1"/>
</dbReference>